<dbReference type="AlphaFoldDB" id="A0A7W2JTU8"/>
<sequence>MFETTSIRKILGTSLALNAALACSQASAQEKTAPDIIWGDQAQVSAGFALHAAPRYMGAKGSQGHLLPSVTVQRGIFFADSLKGVGVQHQFDNGFSASLSVGYDFGRADGDSKYRNGSDDLKGMGEVGGATVVDINLAQQVLPWLAITADAELRTGGYKRGNRYQFGLLSTLHHNDADTVTLGVNAHAGQARYNQAYFGVTGQQSDNTDFDRFKADQGIYAYSGELSWMHRFDPHWSTIASVNVTHYTDQVRHSPIIRQDTPVTSTVGVQYAF</sequence>
<evidence type="ECO:0000313" key="8">
    <source>
        <dbReference type="Proteomes" id="UP000541770"/>
    </source>
</evidence>
<gene>
    <name evidence="7" type="ORF">H4C75_09290</name>
</gene>
<dbReference type="GO" id="GO:0009279">
    <property type="term" value="C:cell outer membrane"/>
    <property type="evidence" value="ECO:0007669"/>
    <property type="project" value="UniProtKB-SubCell"/>
</dbReference>
<dbReference type="PANTHER" id="PTHR38776:SF1">
    <property type="entry name" value="MLTA-INTERACTING PROTEIN-RELATED"/>
    <property type="match status" value="1"/>
</dbReference>
<evidence type="ECO:0000256" key="6">
    <source>
        <dbReference type="SAM" id="SignalP"/>
    </source>
</evidence>
<dbReference type="RefSeq" id="WP_182322556.1">
    <property type="nucleotide sequence ID" value="NZ_JACGDE010000005.1"/>
</dbReference>
<accession>A0A7W2JTU8</accession>
<protein>
    <submittedName>
        <fullName evidence="7">MipA/OmpV family protein</fullName>
    </submittedName>
</protein>
<evidence type="ECO:0000256" key="1">
    <source>
        <dbReference type="ARBA" id="ARBA00004442"/>
    </source>
</evidence>
<comment type="subcellular location">
    <subcellularLocation>
        <location evidence="1">Cell outer membrane</location>
    </subcellularLocation>
</comment>
<dbReference type="Proteomes" id="UP000541770">
    <property type="component" value="Unassembled WGS sequence"/>
</dbReference>
<dbReference type="Pfam" id="PF06629">
    <property type="entry name" value="MipA"/>
    <property type="match status" value="1"/>
</dbReference>
<dbReference type="PANTHER" id="PTHR38776">
    <property type="entry name" value="MLTA-INTERACTING PROTEIN-RELATED"/>
    <property type="match status" value="1"/>
</dbReference>
<evidence type="ECO:0000256" key="2">
    <source>
        <dbReference type="ARBA" id="ARBA00005722"/>
    </source>
</evidence>
<evidence type="ECO:0000256" key="4">
    <source>
        <dbReference type="ARBA" id="ARBA00023136"/>
    </source>
</evidence>
<feature type="chain" id="PRO_5031483303" evidence="6">
    <location>
        <begin position="29"/>
        <end position="273"/>
    </location>
</feature>
<proteinExistence type="inferred from homology"/>
<evidence type="ECO:0000313" key="7">
    <source>
        <dbReference type="EMBL" id="MBA6064960.1"/>
    </source>
</evidence>
<comment type="similarity">
    <text evidence="2">Belongs to the MipA/OmpV family.</text>
</comment>
<dbReference type="EMBL" id="JACGDE010000005">
    <property type="protein sequence ID" value="MBA6064960.1"/>
    <property type="molecule type" value="Genomic_DNA"/>
</dbReference>
<organism evidence="7 8">
    <name type="scientific">Pseudomonas mosselii</name>
    <dbReference type="NCBI Taxonomy" id="78327"/>
    <lineage>
        <taxon>Bacteria</taxon>
        <taxon>Pseudomonadati</taxon>
        <taxon>Pseudomonadota</taxon>
        <taxon>Gammaproteobacteria</taxon>
        <taxon>Pseudomonadales</taxon>
        <taxon>Pseudomonadaceae</taxon>
        <taxon>Pseudomonas</taxon>
    </lineage>
</organism>
<evidence type="ECO:0000256" key="5">
    <source>
        <dbReference type="ARBA" id="ARBA00023237"/>
    </source>
</evidence>
<feature type="signal peptide" evidence="6">
    <location>
        <begin position="1"/>
        <end position="28"/>
    </location>
</feature>
<reference evidence="7 8" key="1">
    <citation type="submission" date="2020-07" db="EMBL/GenBank/DDBJ databases">
        <title>Diversity of carbapenemase encoding genes among Pseudomonas putida group clinical isolates in a tertiary Brazilian hospital.</title>
        <authorList>
            <person name="Alberto-Lei F."/>
            <person name="Nodari C.S."/>
            <person name="Streling A.P."/>
            <person name="Paulino J.T."/>
            <person name="Bessa-Neto F.O."/>
            <person name="Cayo R."/>
            <person name="Gales A.C."/>
        </authorList>
    </citation>
    <scope>NUCLEOTIDE SEQUENCE [LARGE SCALE GENOMIC DNA]</scope>
    <source>
        <strain evidence="7 8">14802</strain>
    </source>
</reference>
<keyword evidence="3 6" id="KW-0732">Signal</keyword>
<comment type="caution">
    <text evidence="7">The sequence shown here is derived from an EMBL/GenBank/DDBJ whole genome shotgun (WGS) entry which is preliminary data.</text>
</comment>
<dbReference type="InterPro" id="IPR010583">
    <property type="entry name" value="MipA"/>
</dbReference>
<evidence type="ECO:0000256" key="3">
    <source>
        <dbReference type="ARBA" id="ARBA00022729"/>
    </source>
</evidence>
<keyword evidence="4" id="KW-0472">Membrane</keyword>
<keyword evidence="5" id="KW-0998">Cell outer membrane</keyword>
<name>A0A7W2JTU8_9PSED</name>